<dbReference type="InterPro" id="IPR003593">
    <property type="entry name" value="AAA+_ATPase"/>
</dbReference>
<reference evidence="6 7" key="1">
    <citation type="submission" date="2010-12" db="EMBL/GenBank/DDBJ databases">
        <authorList>
            <person name="Muzny D."/>
            <person name="Qin X."/>
            <person name="Buhay C."/>
            <person name="Dugan-Rocha S."/>
            <person name="Ding Y."/>
            <person name="Chen G."/>
            <person name="Hawes A."/>
            <person name="Holder M."/>
            <person name="Jhangiani S."/>
            <person name="Johnson A."/>
            <person name="Khan Z."/>
            <person name="Li Z."/>
            <person name="Liu W."/>
            <person name="Liu X."/>
            <person name="Perez L."/>
            <person name="Shen H."/>
            <person name="Wang Q."/>
            <person name="Watt J."/>
            <person name="Xi L."/>
            <person name="Xin Y."/>
            <person name="Zhou J."/>
            <person name="Deng J."/>
            <person name="Jiang H."/>
            <person name="Liu Y."/>
            <person name="Qu J."/>
            <person name="Song X.-Z."/>
            <person name="Zhang L."/>
            <person name="Villasana D."/>
            <person name="Johnson A."/>
            <person name="Liu J."/>
            <person name="Liyanage D."/>
            <person name="Lorensuhewa L."/>
            <person name="Robinson T."/>
            <person name="Song A."/>
            <person name="Song B.-B."/>
            <person name="Dinh H."/>
            <person name="Thornton R."/>
            <person name="Coyle M."/>
            <person name="Francisco L."/>
            <person name="Jackson L."/>
            <person name="Javaid M."/>
            <person name="Korchina V."/>
            <person name="Kovar C."/>
            <person name="Mata R."/>
            <person name="Mathew T."/>
            <person name="Ngo R."/>
            <person name="Nguyen L."/>
            <person name="Nguyen N."/>
            <person name="Okwuonu G."/>
            <person name="Ongeri F."/>
            <person name="Pham C."/>
            <person name="Simmons D."/>
            <person name="Wilczek-Boney K."/>
            <person name="Hale W."/>
            <person name="Jakkamsetti A."/>
            <person name="Pham P."/>
            <person name="Ruth R."/>
            <person name="San Lucas F."/>
            <person name="Warren J."/>
            <person name="Zhang J."/>
            <person name="Zhao Z."/>
            <person name="Zhou C."/>
            <person name="Zhu D."/>
            <person name="Lee S."/>
            <person name="Bess C."/>
            <person name="Blankenburg K."/>
            <person name="Forbes L."/>
            <person name="Fu Q."/>
            <person name="Gubbala S."/>
            <person name="Hirani K."/>
            <person name="Jayaseelan J.C."/>
            <person name="Lara F."/>
            <person name="Munidasa M."/>
            <person name="Palculict T."/>
            <person name="Patil S."/>
            <person name="Pu L.-L."/>
            <person name="Saada N."/>
            <person name="Tang L."/>
            <person name="Weissenberger G."/>
            <person name="Zhu Y."/>
            <person name="Hemphill L."/>
            <person name="Shang Y."/>
            <person name="Youmans B."/>
            <person name="Ayvaz T."/>
            <person name="Ross M."/>
            <person name="Santibanez J."/>
            <person name="Aqrawi P."/>
            <person name="Gross S."/>
            <person name="Joshi V."/>
            <person name="Fowler G."/>
            <person name="Nazareth L."/>
            <person name="Reid J."/>
            <person name="Worley K."/>
            <person name="Petrosino J."/>
            <person name="Highlander S."/>
            <person name="Gibbs R."/>
        </authorList>
    </citation>
    <scope>NUCLEOTIDE SEQUENCE [LARGE SCALE GENOMIC DNA]</scope>
    <source>
        <strain evidence="6 7">DSM 10105</strain>
    </source>
</reference>
<keyword evidence="7" id="KW-1185">Reference proteome</keyword>
<keyword evidence="3 6" id="KW-0067">ATP-binding</keyword>
<dbReference type="InterPro" id="IPR017871">
    <property type="entry name" value="ABC_transporter-like_CS"/>
</dbReference>
<dbReference type="GO" id="GO:0005524">
    <property type="term" value="F:ATP binding"/>
    <property type="evidence" value="ECO:0007669"/>
    <property type="project" value="UniProtKB-KW"/>
</dbReference>
<dbReference type="EMBL" id="AEON01000001">
    <property type="protein sequence ID" value="EFT84187.1"/>
    <property type="molecule type" value="Genomic_DNA"/>
</dbReference>
<dbReference type="PROSITE" id="PS00211">
    <property type="entry name" value="ABC_TRANSPORTER_1"/>
    <property type="match status" value="1"/>
</dbReference>
<dbReference type="HOGENOM" id="CLU_000604_1_22_11"/>
<evidence type="ECO:0000256" key="2">
    <source>
        <dbReference type="ARBA" id="ARBA00022741"/>
    </source>
</evidence>
<keyword evidence="2" id="KW-0547">Nucleotide-binding</keyword>
<dbReference type="PATRIC" id="fig|864564.6.peg.521"/>
<feature type="region of interest" description="Disordered" evidence="4">
    <location>
        <begin position="23"/>
        <end position="52"/>
    </location>
</feature>
<evidence type="ECO:0000313" key="7">
    <source>
        <dbReference type="Proteomes" id="UP000004946"/>
    </source>
</evidence>
<dbReference type="InterPro" id="IPR015854">
    <property type="entry name" value="ABC_transpr_LolD-like"/>
</dbReference>
<dbReference type="SUPFAM" id="SSF52540">
    <property type="entry name" value="P-loop containing nucleoside triphosphate hydrolases"/>
    <property type="match status" value="1"/>
</dbReference>
<proteinExistence type="predicted"/>
<dbReference type="SMART" id="SM00382">
    <property type="entry name" value="AAA"/>
    <property type="match status" value="1"/>
</dbReference>
<dbReference type="Proteomes" id="UP000004946">
    <property type="component" value="Chromosome"/>
</dbReference>
<organism evidence="6 7">
    <name type="scientific">Parascardovia denticolens DSM 10105 = JCM 12538</name>
    <dbReference type="NCBI Taxonomy" id="864564"/>
    <lineage>
        <taxon>Bacteria</taxon>
        <taxon>Bacillati</taxon>
        <taxon>Actinomycetota</taxon>
        <taxon>Actinomycetes</taxon>
        <taxon>Bifidobacteriales</taxon>
        <taxon>Bifidobacteriaceae</taxon>
        <taxon>Parascardovia</taxon>
    </lineage>
</organism>
<dbReference type="GO" id="GO:0016887">
    <property type="term" value="F:ATP hydrolysis activity"/>
    <property type="evidence" value="ECO:0007669"/>
    <property type="project" value="InterPro"/>
</dbReference>
<dbReference type="RefSeq" id="WP_006289841.1">
    <property type="nucleotide sequence ID" value="NZ_AP012333.1"/>
</dbReference>
<dbReference type="Pfam" id="PF00005">
    <property type="entry name" value="ABC_tran"/>
    <property type="match status" value="1"/>
</dbReference>
<gene>
    <name evidence="6" type="ORF">HMPREF0620_1192</name>
</gene>
<dbReference type="CDD" id="cd03255">
    <property type="entry name" value="ABC_MJ0796_LolCDE_FtsE"/>
    <property type="match status" value="1"/>
</dbReference>
<dbReference type="Gene3D" id="3.40.50.300">
    <property type="entry name" value="P-loop containing nucleotide triphosphate hydrolases"/>
    <property type="match status" value="1"/>
</dbReference>
<protein>
    <submittedName>
        <fullName evidence="6">ABC transporter, ATP-binding protein</fullName>
    </submittedName>
</protein>
<dbReference type="InterPro" id="IPR017911">
    <property type="entry name" value="MacB-like_ATP-bd"/>
</dbReference>
<feature type="compositionally biased region" description="Basic and acidic residues" evidence="4">
    <location>
        <begin position="23"/>
        <end position="40"/>
    </location>
</feature>
<dbReference type="GO" id="GO:0005886">
    <property type="term" value="C:plasma membrane"/>
    <property type="evidence" value="ECO:0007669"/>
    <property type="project" value="TreeGrafter"/>
</dbReference>
<feature type="domain" description="ABC transporter" evidence="5">
    <location>
        <begin position="38"/>
        <end position="260"/>
    </location>
</feature>
<dbReference type="PROSITE" id="PS50893">
    <property type="entry name" value="ABC_TRANSPORTER_2"/>
    <property type="match status" value="1"/>
</dbReference>
<dbReference type="AlphaFoldDB" id="E6K0B4"/>
<dbReference type="KEGG" id="pdo:PSDT_0474"/>
<evidence type="ECO:0000256" key="1">
    <source>
        <dbReference type="ARBA" id="ARBA00022448"/>
    </source>
</evidence>
<accession>E6K0B4</accession>
<dbReference type="InterPro" id="IPR003439">
    <property type="entry name" value="ABC_transporter-like_ATP-bd"/>
</dbReference>
<dbReference type="InterPro" id="IPR027417">
    <property type="entry name" value="P-loop_NTPase"/>
</dbReference>
<dbReference type="PANTHER" id="PTHR24220">
    <property type="entry name" value="IMPORT ATP-BINDING PROTEIN"/>
    <property type="match status" value="1"/>
</dbReference>
<dbReference type="PANTHER" id="PTHR24220:SF685">
    <property type="entry name" value="ABC TRANSPORTER RELATED"/>
    <property type="match status" value="1"/>
</dbReference>
<comment type="caution">
    <text evidence="6">The sequence shown here is derived from an EMBL/GenBank/DDBJ whole genome shotgun (WGS) entry which is preliminary data.</text>
</comment>
<sequence>MNINQDMAPVLMARNVSVQYHLESESKGKGKDGKSMDGKGEGVSPASDADSLNGSVQALSHVNLDILPGSSLSIMGPSGSGKSTLLHVLAGILPPTQGTVLYKGRDLAKESDSYRTKLRRSDFGFVFQSGQLIEEMSAQENVALPLMLDGISYGKAMKTALNWLDLLGLQTLAKHRPGEMSGGQRQRVSIARALVIKPSIVFADEPTGALDQATGESIISLLTSWCSRTGASLIMVTHDPHVAHACQTTIHMQDGRILNL</sequence>
<dbReference type="GO" id="GO:0022857">
    <property type="term" value="F:transmembrane transporter activity"/>
    <property type="evidence" value="ECO:0007669"/>
    <property type="project" value="TreeGrafter"/>
</dbReference>
<name>E6K0B4_PARDN</name>
<evidence type="ECO:0000256" key="3">
    <source>
        <dbReference type="ARBA" id="ARBA00022840"/>
    </source>
</evidence>
<evidence type="ECO:0000256" key="4">
    <source>
        <dbReference type="SAM" id="MobiDB-lite"/>
    </source>
</evidence>
<evidence type="ECO:0000259" key="5">
    <source>
        <dbReference type="PROSITE" id="PS50893"/>
    </source>
</evidence>
<evidence type="ECO:0000313" key="6">
    <source>
        <dbReference type="EMBL" id="EFT84187.1"/>
    </source>
</evidence>
<dbReference type="eggNOG" id="COG1136">
    <property type="taxonomic scope" value="Bacteria"/>
</dbReference>
<keyword evidence="1" id="KW-0813">Transport</keyword>